<dbReference type="GO" id="GO:0052689">
    <property type="term" value="F:carboxylic ester hydrolase activity"/>
    <property type="evidence" value="ECO:0007669"/>
    <property type="project" value="UniProtKB-KW"/>
</dbReference>
<evidence type="ECO:0000256" key="4">
    <source>
        <dbReference type="ARBA" id="ARBA00023157"/>
    </source>
</evidence>
<dbReference type="AlphaFoldDB" id="A0A5N0DMQ9"/>
<dbReference type="OrthoDB" id="4687011at2"/>
<name>A0A5N0DMQ9_9NOCA</name>
<dbReference type="Proteomes" id="UP000323876">
    <property type="component" value="Unassembled WGS sequence"/>
</dbReference>
<evidence type="ECO:0000313" key="6">
    <source>
        <dbReference type="Proteomes" id="UP000323876"/>
    </source>
</evidence>
<comment type="caution">
    <text evidence="5">The sequence shown here is derived from an EMBL/GenBank/DDBJ whole genome shotgun (WGS) entry which is preliminary data.</text>
</comment>
<dbReference type="Pfam" id="PF01083">
    <property type="entry name" value="Cutinase"/>
    <property type="match status" value="1"/>
</dbReference>
<dbReference type="PANTHER" id="PTHR33630:SF9">
    <property type="entry name" value="CUTINASE 4"/>
    <property type="match status" value="1"/>
</dbReference>
<evidence type="ECO:0000256" key="3">
    <source>
        <dbReference type="ARBA" id="ARBA00022801"/>
    </source>
</evidence>
<reference evidence="5 6" key="1">
    <citation type="submission" date="2019-09" db="EMBL/GenBank/DDBJ databases">
        <authorList>
            <person name="Wang X."/>
        </authorList>
    </citation>
    <scope>NUCLEOTIDE SEQUENCE [LARGE SCALE GENOMIC DNA]</scope>
    <source>
        <strain evidence="5 6">CICC 11023</strain>
    </source>
</reference>
<dbReference type="SUPFAM" id="SSF53474">
    <property type="entry name" value="alpha/beta-Hydrolases"/>
    <property type="match status" value="1"/>
</dbReference>
<keyword evidence="3" id="KW-0378">Hydrolase</keyword>
<evidence type="ECO:0000313" key="5">
    <source>
        <dbReference type="EMBL" id="KAA8877324.1"/>
    </source>
</evidence>
<evidence type="ECO:0000256" key="2">
    <source>
        <dbReference type="ARBA" id="ARBA00022487"/>
    </source>
</evidence>
<organism evidence="5 6">
    <name type="scientific">Nocardia colli</name>
    <dbReference type="NCBI Taxonomy" id="2545717"/>
    <lineage>
        <taxon>Bacteria</taxon>
        <taxon>Bacillati</taxon>
        <taxon>Actinomycetota</taxon>
        <taxon>Actinomycetes</taxon>
        <taxon>Mycobacteriales</taxon>
        <taxon>Nocardiaceae</taxon>
        <taxon>Nocardia</taxon>
    </lineage>
</organism>
<evidence type="ECO:0000256" key="1">
    <source>
        <dbReference type="ARBA" id="ARBA00007534"/>
    </source>
</evidence>
<protein>
    <submittedName>
        <fullName evidence="5">Cutinase family protein</fullName>
    </submittedName>
</protein>
<dbReference type="InterPro" id="IPR029058">
    <property type="entry name" value="AB_hydrolase_fold"/>
</dbReference>
<keyword evidence="4" id="KW-1015">Disulfide bond</keyword>
<sequence>MHSCGTGSAYPGNQCTDRGFTGSYPSFAGRWARAVFAGLEIGIGKELSPETGSLDSRCLGGTTEAADQSGDLVRSAVGCSAGSYPARRLLIAGTVGALWLGGLTAGVGVSAGSPWQAEGLNAPDCPAVVGIFVPGTWETNARADETQPVGLLGPVATHLSEQFGDKFAFRFPAYPAAAFDGMAYGNSKVAGLAAARRVVEGFGQRCGATKFVLAGYSQGADALGDLAASIGCSGDPVSADRVLAVGLIADPRQGTDGGKLVGPQVEGEGIAGPRPGGFCALSAVTAEICAQQDKYCATNASANPILAGLGRVLSQPVGTAATKETDHATDPASQLIQSLVTDVGGIDLPRLQSAIEKIAAVAGRGRIDSNDVSVAVHDVRTALGPLGELASWAKAYPEAVPGRANEAAGSPQREVGEMVRGLSQSDLPAALASLSELAGTTVGAPSSDRAAAAASKLASATAPLTGSVGTSSPETLAQASRALGILKPSVVVGQVSNVATNGVKFATNVPAIVKVISRIGAVVMEPDDVVAKVTPLHGLFGELNTLFKPLVVLADGVDLRTVSQLVAMIPDTSGAAQAASVLIGLLDNLNVVALARQVGRLQEDLWGLAESIAKGGNPIEVGTRLVGLAPTMLGFVSLAVDTLAGTESHSDAPAPTAPNGARGLSAVAQQVSDSVTGQGGDALAQLTSDGMTAANFFASGVHQGYEHYLVDGQRNAVDWLTDLFAARIRIVAGVV</sequence>
<dbReference type="InterPro" id="IPR000675">
    <property type="entry name" value="Cutinase/axe"/>
</dbReference>
<dbReference type="PANTHER" id="PTHR33630">
    <property type="entry name" value="CUTINASE RV1984C-RELATED-RELATED"/>
    <property type="match status" value="1"/>
</dbReference>
<dbReference type="EMBL" id="VXLC01000051">
    <property type="protein sequence ID" value="KAA8877324.1"/>
    <property type="molecule type" value="Genomic_DNA"/>
</dbReference>
<keyword evidence="2" id="KW-0719">Serine esterase</keyword>
<comment type="similarity">
    <text evidence="1">Belongs to the cutinase family.</text>
</comment>
<proteinExistence type="inferred from homology"/>
<keyword evidence="6" id="KW-1185">Reference proteome</keyword>
<accession>A0A5N0DMQ9</accession>
<gene>
    <name evidence="5" type="ORF">F3087_44950</name>
</gene>
<dbReference type="SMART" id="SM01110">
    <property type="entry name" value="Cutinase"/>
    <property type="match status" value="1"/>
</dbReference>
<dbReference type="Gene3D" id="3.40.50.1820">
    <property type="entry name" value="alpha/beta hydrolase"/>
    <property type="match status" value="1"/>
</dbReference>